<dbReference type="CDD" id="cd17534">
    <property type="entry name" value="REC_DC-like"/>
    <property type="match status" value="1"/>
</dbReference>
<dbReference type="Gene3D" id="1.10.10.10">
    <property type="entry name" value="Winged helix-like DNA-binding domain superfamily/Winged helix DNA-binding domain"/>
    <property type="match status" value="1"/>
</dbReference>
<accession>A0A6S6U0Y9</accession>
<gene>
    <name evidence="8" type="ORF">HELGO_WM7091</name>
</gene>
<keyword evidence="5" id="KW-0238">DNA-binding</keyword>
<dbReference type="InterPro" id="IPR036388">
    <property type="entry name" value="WH-like_DNA-bd_sf"/>
</dbReference>
<keyword evidence="2" id="KW-0145">Chemotaxis</keyword>
<dbReference type="PROSITE" id="PS50110">
    <property type="entry name" value="RESPONSE_REGULATORY"/>
    <property type="match status" value="1"/>
</dbReference>
<dbReference type="Gene3D" id="3.40.50.2300">
    <property type="match status" value="1"/>
</dbReference>
<reference evidence="8" key="1">
    <citation type="submission" date="2020-01" db="EMBL/GenBank/DDBJ databases">
        <authorList>
            <person name="Meier V. D."/>
            <person name="Meier V D."/>
        </authorList>
    </citation>
    <scope>NUCLEOTIDE SEQUENCE</scope>
    <source>
        <strain evidence="8">HLG_WM_MAG_01</strain>
    </source>
</reference>
<dbReference type="GO" id="GO:0097588">
    <property type="term" value="P:archaeal or bacterial-type flagellum-dependent cell motility"/>
    <property type="evidence" value="ECO:0007669"/>
    <property type="project" value="UniProtKB-KW"/>
</dbReference>
<dbReference type="GO" id="GO:0003677">
    <property type="term" value="F:DNA binding"/>
    <property type="evidence" value="ECO:0007669"/>
    <property type="project" value="UniProtKB-KW"/>
</dbReference>
<dbReference type="SMART" id="SM00862">
    <property type="entry name" value="Trans_reg_C"/>
    <property type="match status" value="1"/>
</dbReference>
<dbReference type="InterPro" id="IPR011006">
    <property type="entry name" value="CheY-like_superfamily"/>
</dbReference>
<dbReference type="PANTHER" id="PTHR44591:SF3">
    <property type="entry name" value="RESPONSE REGULATORY DOMAIN-CONTAINING PROTEIN"/>
    <property type="match status" value="1"/>
</dbReference>
<dbReference type="GO" id="GO:0000160">
    <property type="term" value="P:phosphorelay signal transduction system"/>
    <property type="evidence" value="ECO:0007669"/>
    <property type="project" value="InterPro"/>
</dbReference>
<evidence type="ECO:0000256" key="1">
    <source>
        <dbReference type="ARBA" id="ARBA00001946"/>
    </source>
</evidence>
<evidence type="ECO:0000256" key="6">
    <source>
        <dbReference type="PROSITE-ProRule" id="PRU00169"/>
    </source>
</evidence>
<dbReference type="InterPro" id="IPR050595">
    <property type="entry name" value="Bact_response_regulator"/>
</dbReference>
<proteinExistence type="predicted"/>
<keyword evidence="3 6" id="KW-0597">Phosphoprotein</keyword>
<organism evidence="8">
    <name type="scientific">uncultured Sulfurovum sp</name>
    <dbReference type="NCBI Taxonomy" id="269237"/>
    <lineage>
        <taxon>Bacteria</taxon>
        <taxon>Pseudomonadati</taxon>
        <taxon>Campylobacterota</taxon>
        <taxon>Epsilonproteobacteria</taxon>
        <taxon>Campylobacterales</taxon>
        <taxon>Sulfurovaceae</taxon>
        <taxon>Sulfurovum</taxon>
        <taxon>environmental samples</taxon>
    </lineage>
</organism>
<evidence type="ECO:0000256" key="5">
    <source>
        <dbReference type="ARBA" id="ARBA00023125"/>
    </source>
</evidence>
<comment type="cofactor">
    <cofactor evidence="1">
        <name>Mg(2+)</name>
        <dbReference type="ChEBI" id="CHEBI:18420"/>
    </cofactor>
</comment>
<evidence type="ECO:0000259" key="7">
    <source>
        <dbReference type="PROSITE" id="PS50110"/>
    </source>
</evidence>
<feature type="domain" description="Response regulatory" evidence="7">
    <location>
        <begin position="6"/>
        <end position="121"/>
    </location>
</feature>
<evidence type="ECO:0000256" key="3">
    <source>
        <dbReference type="ARBA" id="ARBA00022553"/>
    </source>
</evidence>
<dbReference type="InterPro" id="IPR016032">
    <property type="entry name" value="Sig_transdc_resp-reg_C-effctor"/>
</dbReference>
<name>A0A6S6U0Y9_9BACT</name>
<dbReference type="GO" id="GO:0006935">
    <property type="term" value="P:chemotaxis"/>
    <property type="evidence" value="ECO:0007669"/>
    <property type="project" value="UniProtKB-KW"/>
</dbReference>
<dbReference type="Pfam" id="PF00072">
    <property type="entry name" value="Response_reg"/>
    <property type="match status" value="1"/>
</dbReference>
<feature type="modified residue" description="4-aspartylphosphate" evidence="6">
    <location>
        <position position="56"/>
    </location>
</feature>
<protein>
    <recommendedName>
        <fullName evidence="7">Response regulatory domain-containing protein</fullName>
    </recommendedName>
</protein>
<dbReference type="SUPFAM" id="SSF46894">
    <property type="entry name" value="C-terminal effector domain of the bipartite response regulators"/>
    <property type="match status" value="1"/>
</dbReference>
<evidence type="ECO:0000256" key="2">
    <source>
        <dbReference type="ARBA" id="ARBA00022500"/>
    </source>
</evidence>
<evidence type="ECO:0000256" key="4">
    <source>
        <dbReference type="ARBA" id="ARBA00022779"/>
    </source>
</evidence>
<dbReference type="SUPFAM" id="SSF52172">
    <property type="entry name" value="CheY-like"/>
    <property type="match status" value="1"/>
</dbReference>
<dbReference type="AlphaFoldDB" id="A0A6S6U0Y9"/>
<sequence length="230" mass="26103">MYVDGKILIVEDEKISAEYLKEVLEFNGFNVVAICDKGAEAIKVAQALKPDVIFMDIMLKDHVSGSEAAVEIAQRIDTKIIFLTSYSNEEMIEYALDAGAFNYLLKPFREKQIITTLQMALGRSDKSQGISKELIYLSQDYSYSYKYKKLYFNHNEVSLGDKSLKAISYLCQHANVTVSAKELSLYVYGEQRDTSALRTLISRIKKKLGDDFIRHSGLGYMIKTDDLKTL</sequence>
<evidence type="ECO:0000313" key="8">
    <source>
        <dbReference type="EMBL" id="CAA6825345.1"/>
    </source>
</evidence>
<dbReference type="PANTHER" id="PTHR44591">
    <property type="entry name" value="STRESS RESPONSE REGULATOR PROTEIN 1"/>
    <property type="match status" value="1"/>
</dbReference>
<dbReference type="SMART" id="SM00448">
    <property type="entry name" value="REC"/>
    <property type="match status" value="1"/>
</dbReference>
<dbReference type="InterPro" id="IPR001789">
    <property type="entry name" value="Sig_transdc_resp-reg_receiver"/>
</dbReference>
<dbReference type="InterPro" id="IPR001867">
    <property type="entry name" value="OmpR/PhoB-type_DNA-bd"/>
</dbReference>
<keyword evidence="4" id="KW-0283">Flagellar rotation</keyword>
<dbReference type="EMBL" id="CACVAS010000128">
    <property type="protein sequence ID" value="CAA6825345.1"/>
    <property type="molecule type" value="Genomic_DNA"/>
</dbReference>
<dbReference type="Pfam" id="PF00486">
    <property type="entry name" value="Trans_reg_C"/>
    <property type="match status" value="1"/>
</dbReference>
<dbReference type="GO" id="GO:0006355">
    <property type="term" value="P:regulation of DNA-templated transcription"/>
    <property type="evidence" value="ECO:0007669"/>
    <property type="project" value="InterPro"/>
</dbReference>